<feature type="transmembrane region" description="Helical" evidence="1">
    <location>
        <begin position="35"/>
        <end position="58"/>
    </location>
</feature>
<evidence type="ECO:0000256" key="1">
    <source>
        <dbReference type="SAM" id="Phobius"/>
    </source>
</evidence>
<sequence>MAGIFLANSAFKLTDSARDENSLRNPDVMLSGDTALFSSSWSIATFIEVLIVLMLLGLMPR</sequence>
<dbReference type="InParanoid" id="M4BJ10"/>
<dbReference type="EnsemblProtists" id="HpaT806387">
    <property type="protein sequence ID" value="HpaP806387"/>
    <property type="gene ID" value="HpaG806387"/>
</dbReference>
<accession>M4BJ10</accession>
<protein>
    <submittedName>
        <fullName evidence="2">Uncharacterized protein</fullName>
    </submittedName>
</protein>
<dbReference type="AlphaFoldDB" id="M4BJ10"/>
<keyword evidence="1" id="KW-0812">Transmembrane</keyword>
<keyword evidence="1" id="KW-0472">Membrane</keyword>
<keyword evidence="3" id="KW-1185">Reference proteome</keyword>
<keyword evidence="1" id="KW-1133">Transmembrane helix</keyword>
<dbReference type="Proteomes" id="UP000011713">
    <property type="component" value="Unassembled WGS sequence"/>
</dbReference>
<dbReference type="VEuPathDB" id="FungiDB:HpaG806387"/>
<dbReference type="EMBL" id="JH598312">
    <property type="status" value="NOT_ANNOTATED_CDS"/>
    <property type="molecule type" value="Genomic_DNA"/>
</dbReference>
<organism evidence="2 3">
    <name type="scientific">Hyaloperonospora arabidopsidis (strain Emoy2)</name>
    <name type="common">Downy mildew agent</name>
    <name type="synonym">Peronospora arabidopsidis</name>
    <dbReference type="NCBI Taxonomy" id="559515"/>
    <lineage>
        <taxon>Eukaryota</taxon>
        <taxon>Sar</taxon>
        <taxon>Stramenopiles</taxon>
        <taxon>Oomycota</taxon>
        <taxon>Peronosporomycetes</taxon>
        <taxon>Peronosporales</taxon>
        <taxon>Peronosporaceae</taxon>
        <taxon>Hyaloperonospora</taxon>
    </lineage>
</organism>
<reference evidence="2" key="2">
    <citation type="submission" date="2015-06" db="UniProtKB">
        <authorList>
            <consortium name="EnsemblProtists"/>
        </authorList>
    </citation>
    <scope>IDENTIFICATION</scope>
    <source>
        <strain evidence="2">Emoy2</strain>
    </source>
</reference>
<proteinExistence type="predicted"/>
<dbReference type="HOGENOM" id="CLU_2927519_0_0_1"/>
<reference evidence="3" key="1">
    <citation type="journal article" date="2010" name="Science">
        <title>Signatures of adaptation to obligate biotrophy in the Hyaloperonospora arabidopsidis genome.</title>
        <authorList>
            <person name="Baxter L."/>
            <person name="Tripathy S."/>
            <person name="Ishaque N."/>
            <person name="Boot N."/>
            <person name="Cabral A."/>
            <person name="Kemen E."/>
            <person name="Thines M."/>
            <person name="Ah-Fong A."/>
            <person name="Anderson R."/>
            <person name="Badejoko W."/>
            <person name="Bittner-Eddy P."/>
            <person name="Boore J.L."/>
            <person name="Chibucos M.C."/>
            <person name="Coates M."/>
            <person name="Dehal P."/>
            <person name="Delehaunty K."/>
            <person name="Dong S."/>
            <person name="Downton P."/>
            <person name="Dumas B."/>
            <person name="Fabro G."/>
            <person name="Fronick C."/>
            <person name="Fuerstenberg S.I."/>
            <person name="Fulton L."/>
            <person name="Gaulin E."/>
            <person name="Govers F."/>
            <person name="Hughes L."/>
            <person name="Humphray S."/>
            <person name="Jiang R.H."/>
            <person name="Judelson H."/>
            <person name="Kamoun S."/>
            <person name="Kyung K."/>
            <person name="Meijer H."/>
            <person name="Minx P."/>
            <person name="Morris P."/>
            <person name="Nelson J."/>
            <person name="Phuntumart V."/>
            <person name="Qutob D."/>
            <person name="Rehmany A."/>
            <person name="Rougon-Cardoso A."/>
            <person name="Ryden P."/>
            <person name="Torto-Alalibo T."/>
            <person name="Studholme D."/>
            <person name="Wang Y."/>
            <person name="Win J."/>
            <person name="Wood J."/>
            <person name="Clifton S.W."/>
            <person name="Rogers J."/>
            <person name="Van den Ackerveken G."/>
            <person name="Jones J.D."/>
            <person name="McDowell J.M."/>
            <person name="Beynon J."/>
            <person name="Tyler B.M."/>
        </authorList>
    </citation>
    <scope>NUCLEOTIDE SEQUENCE [LARGE SCALE GENOMIC DNA]</scope>
    <source>
        <strain evidence="3">Emoy2</strain>
    </source>
</reference>
<evidence type="ECO:0000313" key="2">
    <source>
        <dbReference type="EnsemblProtists" id="HpaP806387"/>
    </source>
</evidence>
<name>M4BJ10_HYAAE</name>
<evidence type="ECO:0000313" key="3">
    <source>
        <dbReference type="Proteomes" id="UP000011713"/>
    </source>
</evidence>